<dbReference type="EC" id="2.7.13.3" evidence="2"/>
<name>A0AAF1KSX3_9HYPH</name>
<protein>
    <recommendedName>
        <fullName evidence="2">histidine kinase</fullName>
        <ecNumber evidence="2">2.7.13.3</ecNumber>
    </recommendedName>
</protein>
<gene>
    <name evidence="9" type="ORF">PR017_19365</name>
</gene>
<reference evidence="9 10" key="1">
    <citation type="journal article" date="2018" name="Sci. Rep.">
        <title>Rhizobium tumorigenes sp. nov., a novel plant tumorigenic bacterium isolated from cane gall tumors on thornless blackberry.</title>
        <authorList>
            <person name="Kuzmanovi N."/>
            <person name="Smalla K."/>
            <person name="Gronow S."/>
            <person name="PuBawska J."/>
        </authorList>
    </citation>
    <scope>NUCLEOTIDE SEQUENCE [LARGE SCALE GENOMIC DNA]</scope>
    <source>
        <strain evidence="9 10">1078</strain>
    </source>
</reference>
<dbReference type="InterPro" id="IPR036890">
    <property type="entry name" value="HATPase_C_sf"/>
</dbReference>
<dbReference type="PANTHER" id="PTHR41523:SF7">
    <property type="entry name" value="HISTIDINE KINASE"/>
    <property type="match status" value="1"/>
</dbReference>
<feature type="domain" description="Signal transduction histidine kinase HWE region" evidence="8">
    <location>
        <begin position="5"/>
        <end position="86"/>
    </location>
</feature>
<geneLocation type="plasmid" evidence="9 10">
    <name>pRt1078</name>
</geneLocation>
<dbReference type="Proteomes" id="UP000249499">
    <property type="component" value="Plasmid pRt1078"/>
</dbReference>
<dbReference type="SUPFAM" id="SSF55874">
    <property type="entry name" value="ATPase domain of HSP90 chaperone/DNA topoisomerase II/histidine kinase"/>
    <property type="match status" value="1"/>
</dbReference>
<keyword evidence="9" id="KW-0614">Plasmid</keyword>
<dbReference type="PANTHER" id="PTHR41523">
    <property type="entry name" value="TWO-COMPONENT SYSTEM SENSOR PROTEIN"/>
    <property type="match status" value="1"/>
</dbReference>
<reference evidence="10" key="2">
    <citation type="journal article" date="2023" name="MicrobiologyOpen">
        <title>Genomics of the tumorigenes clade of the family Rhizobiaceae and description of Rhizobium rhododendri sp. nov.</title>
        <authorList>
            <person name="Kuzmanovic N."/>
            <person name="diCenzo G.C."/>
            <person name="Bunk B."/>
            <person name="Sproeer C."/>
            <person name="Fruehling A."/>
            <person name="Neumann-Schaal M."/>
            <person name="Overmann J."/>
            <person name="Smalla K."/>
        </authorList>
    </citation>
    <scope>NUCLEOTIDE SEQUENCE [LARGE SCALE GENOMIC DNA]</scope>
    <source>
        <strain evidence="10">1078</strain>
        <plasmid evidence="10">pRt1078</plasmid>
    </source>
</reference>
<keyword evidence="3" id="KW-0597">Phosphoprotein</keyword>
<dbReference type="Pfam" id="PF07536">
    <property type="entry name" value="HWE_HK"/>
    <property type="match status" value="1"/>
</dbReference>
<dbReference type="AlphaFoldDB" id="A0AAF1KSX3"/>
<evidence type="ECO:0000256" key="3">
    <source>
        <dbReference type="ARBA" id="ARBA00022553"/>
    </source>
</evidence>
<evidence type="ECO:0000313" key="10">
    <source>
        <dbReference type="Proteomes" id="UP000249499"/>
    </source>
</evidence>
<keyword evidence="4" id="KW-0808">Transferase</keyword>
<proteinExistence type="predicted"/>
<keyword evidence="7" id="KW-0067">ATP-binding</keyword>
<evidence type="ECO:0000256" key="2">
    <source>
        <dbReference type="ARBA" id="ARBA00012438"/>
    </source>
</evidence>
<comment type="catalytic activity">
    <reaction evidence="1">
        <text>ATP + protein L-histidine = ADP + protein N-phospho-L-histidine.</text>
        <dbReference type="EC" id="2.7.13.3"/>
    </reaction>
</comment>
<keyword evidence="6 9" id="KW-0418">Kinase</keyword>
<dbReference type="InterPro" id="IPR011102">
    <property type="entry name" value="Sig_transdc_His_kinase_HWE"/>
</dbReference>
<sequence>MLLDELNHRVKNTLATVQSITTQTQKSSPTPEAFARALEGRVLALSRAHELLTESAWQGASLQDVVQRSMSAQRINGEHVSISGPRIRLDPNASVSLSMAFHELSANAVEFGALSNGSGHVDVSWAMDGVNPGVISVVWQESGGPPVSTPFERGFGSGLLERALPRELGGTISLEFNPDGLRCVMRLPLSRKLETMA</sequence>
<dbReference type="KEGG" id="rtu:PR017_19365"/>
<dbReference type="SMART" id="SM00911">
    <property type="entry name" value="HWE_HK"/>
    <property type="match status" value="1"/>
</dbReference>
<evidence type="ECO:0000256" key="6">
    <source>
        <dbReference type="ARBA" id="ARBA00022777"/>
    </source>
</evidence>
<evidence type="ECO:0000256" key="4">
    <source>
        <dbReference type="ARBA" id="ARBA00022679"/>
    </source>
</evidence>
<organism evidence="9 10">
    <name type="scientific">Rhizobium tumorigenes</name>
    <dbReference type="NCBI Taxonomy" id="2041385"/>
    <lineage>
        <taxon>Bacteria</taxon>
        <taxon>Pseudomonadati</taxon>
        <taxon>Pseudomonadota</taxon>
        <taxon>Alphaproteobacteria</taxon>
        <taxon>Hyphomicrobiales</taxon>
        <taxon>Rhizobiaceae</taxon>
        <taxon>Rhizobium/Agrobacterium group</taxon>
        <taxon>Rhizobium</taxon>
    </lineage>
</organism>
<evidence type="ECO:0000256" key="7">
    <source>
        <dbReference type="ARBA" id="ARBA00022840"/>
    </source>
</evidence>
<accession>A0AAF1KSX3</accession>
<dbReference type="GO" id="GO:0005524">
    <property type="term" value="F:ATP binding"/>
    <property type="evidence" value="ECO:0007669"/>
    <property type="project" value="UniProtKB-KW"/>
</dbReference>
<dbReference type="GO" id="GO:0004673">
    <property type="term" value="F:protein histidine kinase activity"/>
    <property type="evidence" value="ECO:0007669"/>
    <property type="project" value="UniProtKB-EC"/>
</dbReference>
<evidence type="ECO:0000313" key="9">
    <source>
        <dbReference type="EMBL" id="WFR98123.1"/>
    </source>
</evidence>
<dbReference type="EMBL" id="CP117256">
    <property type="protein sequence ID" value="WFR98123.1"/>
    <property type="molecule type" value="Genomic_DNA"/>
</dbReference>
<keyword evidence="10" id="KW-1185">Reference proteome</keyword>
<keyword evidence="5" id="KW-0547">Nucleotide-binding</keyword>
<evidence type="ECO:0000256" key="1">
    <source>
        <dbReference type="ARBA" id="ARBA00000085"/>
    </source>
</evidence>
<dbReference type="Gene3D" id="3.30.565.10">
    <property type="entry name" value="Histidine kinase-like ATPase, C-terminal domain"/>
    <property type="match status" value="1"/>
</dbReference>
<evidence type="ECO:0000256" key="5">
    <source>
        <dbReference type="ARBA" id="ARBA00022741"/>
    </source>
</evidence>
<evidence type="ECO:0000259" key="8">
    <source>
        <dbReference type="SMART" id="SM00911"/>
    </source>
</evidence>